<keyword evidence="1" id="KW-0472">Membrane</keyword>
<accession>A0A5J6LEW1</accession>
<dbReference type="KEGG" id="nik:F5I99_10310"/>
<feature type="transmembrane region" description="Helical" evidence="1">
    <location>
        <begin position="129"/>
        <end position="150"/>
    </location>
</feature>
<feature type="transmembrane region" description="Helical" evidence="1">
    <location>
        <begin position="19"/>
        <end position="38"/>
    </location>
</feature>
<keyword evidence="3" id="KW-1185">Reference proteome</keyword>
<dbReference type="AlphaFoldDB" id="A0A5J6LEW1"/>
<proteinExistence type="predicted"/>
<keyword evidence="1" id="KW-0812">Transmembrane</keyword>
<gene>
    <name evidence="2" type="ORF">F5I99_10310</name>
</gene>
<reference evidence="2 3" key="1">
    <citation type="submission" date="2019-09" db="EMBL/GenBank/DDBJ databases">
        <title>Nitrincola iocasae sp. nov., a bacterium isolated from the sediment collected at a cold seep field in South China Sea.</title>
        <authorList>
            <person name="Zhang H."/>
            <person name="Wang H."/>
            <person name="Li C."/>
        </authorList>
    </citation>
    <scope>NUCLEOTIDE SEQUENCE [LARGE SCALE GENOMIC DNA]</scope>
    <source>
        <strain evidence="2 3">KXZD1103</strain>
    </source>
</reference>
<dbReference type="EMBL" id="CP044222">
    <property type="protein sequence ID" value="QEW06866.1"/>
    <property type="molecule type" value="Genomic_DNA"/>
</dbReference>
<evidence type="ECO:0000256" key="1">
    <source>
        <dbReference type="SAM" id="Phobius"/>
    </source>
</evidence>
<organism evidence="2 3">
    <name type="scientific">Nitrincola iocasae</name>
    <dbReference type="NCBI Taxonomy" id="2614693"/>
    <lineage>
        <taxon>Bacteria</taxon>
        <taxon>Pseudomonadati</taxon>
        <taxon>Pseudomonadota</taxon>
        <taxon>Gammaproteobacteria</taxon>
        <taxon>Oceanospirillales</taxon>
        <taxon>Oceanospirillaceae</taxon>
        <taxon>Nitrincola</taxon>
    </lineage>
</organism>
<feature type="transmembrane region" description="Helical" evidence="1">
    <location>
        <begin position="101"/>
        <end position="120"/>
    </location>
</feature>
<name>A0A5J6LEW1_9GAMM</name>
<keyword evidence="1" id="KW-1133">Transmembrane helix</keyword>
<protein>
    <submittedName>
        <fullName evidence="2">Uncharacterized protein</fullName>
    </submittedName>
</protein>
<dbReference type="RefSeq" id="WP_151055724.1">
    <property type="nucleotide sequence ID" value="NZ_CP044222.1"/>
</dbReference>
<feature type="transmembrane region" description="Helical" evidence="1">
    <location>
        <begin position="156"/>
        <end position="178"/>
    </location>
</feature>
<dbReference type="Proteomes" id="UP000325606">
    <property type="component" value="Chromosome"/>
</dbReference>
<sequence length="187" mass="20825">MQILEFLEKTISELSAKRVAVICAALAVGIIGIVSYELTTSTFRLDKYQKAADLLSSLEPLLESRNETVRSSAQEMAANVKSILLNEPGESFGLTSDQHRIALVILMSVPWIILSFVGIIEKFKGDPDWAYGLVGCLFLAFLFGFASYYVPSDLHWFYRYVAIPFVTYAVALSLFYAVSDDDEKNNA</sequence>
<evidence type="ECO:0000313" key="2">
    <source>
        <dbReference type="EMBL" id="QEW06866.1"/>
    </source>
</evidence>
<evidence type="ECO:0000313" key="3">
    <source>
        <dbReference type="Proteomes" id="UP000325606"/>
    </source>
</evidence>